<proteinExistence type="inferred from homology"/>
<evidence type="ECO:0000313" key="8">
    <source>
        <dbReference type="EMBL" id="TMI76416.1"/>
    </source>
</evidence>
<dbReference type="SUPFAM" id="SSF51905">
    <property type="entry name" value="FAD/NAD(P)-binding domain"/>
    <property type="match status" value="1"/>
</dbReference>
<evidence type="ECO:0000256" key="2">
    <source>
        <dbReference type="ARBA" id="ARBA00010790"/>
    </source>
</evidence>
<sequence length="519" mass="55861">MEGYEFDVVIVGGGSAGCAAAGRLCATTDLRVCLVEAGPDYGPVNEGYWPNELLDSRVRPGTHDWGYAEERDDGSTIPEPRAKVIGGCSTHNQCAALWGMPADYDAWAAAGDYGWAYADLRPLIDQVEQCAEPDATHHGHGGSLPTRIYRDDELSVWQRAFLQSAEAAGFPRLLELSGPDPPQGVAPFHANVLDHTRWNSAFAFLDPVRDLPALTVYDGTTADRLLLDQENATALICRGGAGELELVARMFILTAGVYGSPAILMRSGIGPGEHLTELGIFVVTDSPGVGGNLHDHPGVAMRFGPSPAARRSVTEDYRRGALRQSQVILRGSSSLCANGFDLHVFPYLHETEAGEWEFMMYTFNMTPRSRGQVRLRGDDPALAPVIERRLLSDSEDRDIAVLVEGVLLARHLTTFEPLASTIAVEVDPGPRVKRAADLQIFARSTVDAYAHPVGTCMMGPATDPQAVVDPTGRVHGTGNVYIADASIIPQIPRANTNLTCMLIGVKVADAVVQALRELG</sequence>
<dbReference type="PANTHER" id="PTHR11552">
    <property type="entry name" value="GLUCOSE-METHANOL-CHOLINE GMC OXIDOREDUCTASE"/>
    <property type="match status" value="1"/>
</dbReference>
<name>A0A537J090_9BACT</name>
<dbReference type="InterPro" id="IPR012132">
    <property type="entry name" value="GMC_OxRdtase"/>
</dbReference>
<feature type="binding site" evidence="5">
    <location>
        <position position="84"/>
    </location>
    <ligand>
        <name>FAD</name>
        <dbReference type="ChEBI" id="CHEBI:57692"/>
    </ligand>
</feature>
<comment type="cofactor">
    <cofactor evidence="1 5">
        <name>FAD</name>
        <dbReference type="ChEBI" id="CHEBI:57692"/>
    </cofactor>
</comment>
<dbReference type="InterPro" id="IPR007867">
    <property type="entry name" value="GMC_OxRtase_C"/>
</dbReference>
<dbReference type="PANTHER" id="PTHR11552:SF147">
    <property type="entry name" value="CHOLINE DEHYDROGENASE, MITOCHONDRIAL"/>
    <property type="match status" value="1"/>
</dbReference>
<dbReference type="InterPro" id="IPR000172">
    <property type="entry name" value="GMC_OxRdtase_N"/>
</dbReference>
<dbReference type="InterPro" id="IPR036188">
    <property type="entry name" value="FAD/NAD-bd_sf"/>
</dbReference>
<evidence type="ECO:0000256" key="1">
    <source>
        <dbReference type="ARBA" id="ARBA00001974"/>
    </source>
</evidence>
<accession>A0A537J090</accession>
<dbReference type="Pfam" id="PF00732">
    <property type="entry name" value="GMC_oxred_N"/>
    <property type="match status" value="1"/>
</dbReference>
<dbReference type="AlphaFoldDB" id="A0A537J090"/>
<evidence type="ECO:0000259" key="6">
    <source>
        <dbReference type="Pfam" id="PF00732"/>
    </source>
</evidence>
<dbReference type="EMBL" id="VBAP01000023">
    <property type="protein sequence ID" value="TMI76416.1"/>
    <property type="molecule type" value="Genomic_DNA"/>
</dbReference>
<dbReference type="Pfam" id="PF05199">
    <property type="entry name" value="GMC_oxred_C"/>
    <property type="match status" value="1"/>
</dbReference>
<evidence type="ECO:0000256" key="4">
    <source>
        <dbReference type="ARBA" id="ARBA00022827"/>
    </source>
</evidence>
<keyword evidence="4 5" id="KW-0274">FAD</keyword>
<organism evidence="8 9">
    <name type="scientific">Candidatus Segetimicrobium genomatis</name>
    <dbReference type="NCBI Taxonomy" id="2569760"/>
    <lineage>
        <taxon>Bacteria</taxon>
        <taxon>Bacillati</taxon>
        <taxon>Candidatus Sysuimicrobiota</taxon>
        <taxon>Candidatus Sysuimicrobiia</taxon>
        <taxon>Candidatus Sysuimicrobiales</taxon>
        <taxon>Candidatus Segetimicrobiaceae</taxon>
        <taxon>Candidatus Segetimicrobium</taxon>
    </lineage>
</organism>
<feature type="binding site" evidence="5">
    <location>
        <position position="449"/>
    </location>
    <ligand>
        <name>substrate</name>
    </ligand>
</feature>
<evidence type="ECO:0000256" key="5">
    <source>
        <dbReference type="PIRSR" id="PIRSR000137-2"/>
    </source>
</evidence>
<evidence type="ECO:0000259" key="7">
    <source>
        <dbReference type="Pfam" id="PF05199"/>
    </source>
</evidence>
<feature type="domain" description="Glucose-methanol-choline oxidoreductase C-terminal" evidence="7">
    <location>
        <begin position="367"/>
        <end position="504"/>
    </location>
</feature>
<protein>
    <submittedName>
        <fullName evidence="8">GMC family oxidoreductase</fullName>
    </submittedName>
</protein>
<dbReference type="SUPFAM" id="SSF54373">
    <property type="entry name" value="FAD-linked reductases, C-terminal domain"/>
    <property type="match status" value="1"/>
</dbReference>
<dbReference type="GO" id="GO:0050660">
    <property type="term" value="F:flavin adenine dinucleotide binding"/>
    <property type="evidence" value="ECO:0007669"/>
    <property type="project" value="InterPro"/>
</dbReference>
<feature type="domain" description="Glucose-methanol-choline oxidoreductase N-terminal" evidence="6">
    <location>
        <begin position="7"/>
        <end position="297"/>
    </location>
</feature>
<gene>
    <name evidence="8" type="ORF">E6H05_03750</name>
</gene>
<dbReference type="Gene3D" id="3.30.410.40">
    <property type="match status" value="1"/>
</dbReference>
<evidence type="ECO:0000256" key="3">
    <source>
        <dbReference type="ARBA" id="ARBA00022630"/>
    </source>
</evidence>
<comment type="similarity">
    <text evidence="2">Belongs to the GMC oxidoreductase family.</text>
</comment>
<comment type="caution">
    <text evidence="8">The sequence shown here is derived from an EMBL/GenBank/DDBJ whole genome shotgun (WGS) entry which is preliminary data.</text>
</comment>
<evidence type="ECO:0000313" key="9">
    <source>
        <dbReference type="Proteomes" id="UP000318834"/>
    </source>
</evidence>
<reference evidence="8 9" key="1">
    <citation type="journal article" date="2019" name="Nat. Microbiol.">
        <title>Mediterranean grassland soil C-N compound turnover is dependent on rainfall and depth, and is mediated by genomically divergent microorganisms.</title>
        <authorList>
            <person name="Diamond S."/>
            <person name="Andeer P.F."/>
            <person name="Li Z."/>
            <person name="Crits-Christoph A."/>
            <person name="Burstein D."/>
            <person name="Anantharaman K."/>
            <person name="Lane K.R."/>
            <person name="Thomas B.C."/>
            <person name="Pan C."/>
            <person name="Northen T.R."/>
            <person name="Banfield J.F."/>
        </authorList>
    </citation>
    <scope>NUCLEOTIDE SEQUENCE [LARGE SCALE GENOMIC DNA]</scope>
    <source>
        <strain evidence="8">NP_8</strain>
    </source>
</reference>
<keyword evidence="3" id="KW-0285">Flavoprotein</keyword>
<dbReference type="Gene3D" id="3.50.50.60">
    <property type="entry name" value="FAD/NAD(P)-binding domain"/>
    <property type="match status" value="1"/>
</dbReference>
<dbReference type="Proteomes" id="UP000318834">
    <property type="component" value="Unassembled WGS sequence"/>
</dbReference>
<dbReference type="GO" id="GO:0016614">
    <property type="term" value="F:oxidoreductase activity, acting on CH-OH group of donors"/>
    <property type="evidence" value="ECO:0007669"/>
    <property type="project" value="InterPro"/>
</dbReference>
<dbReference type="PIRSF" id="PIRSF000137">
    <property type="entry name" value="Alcohol_oxidase"/>
    <property type="match status" value="1"/>
</dbReference>